<organism evidence="1 2">
    <name type="scientific">Saccharothrix texasensis</name>
    <dbReference type="NCBI Taxonomy" id="103734"/>
    <lineage>
        <taxon>Bacteria</taxon>
        <taxon>Bacillati</taxon>
        <taxon>Actinomycetota</taxon>
        <taxon>Actinomycetes</taxon>
        <taxon>Pseudonocardiales</taxon>
        <taxon>Pseudonocardiaceae</taxon>
        <taxon>Saccharothrix</taxon>
    </lineage>
</organism>
<dbReference type="RefSeq" id="WP_123743165.1">
    <property type="nucleotide sequence ID" value="NZ_RJKM01000001.1"/>
</dbReference>
<keyword evidence="2" id="KW-1185">Reference proteome</keyword>
<dbReference type="Proteomes" id="UP000268727">
    <property type="component" value="Unassembled WGS sequence"/>
</dbReference>
<reference evidence="1 2" key="1">
    <citation type="submission" date="2018-11" db="EMBL/GenBank/DDBJ databases">
        <title>Sequencing the genomes of 1000 actinobacteria strains.</title>
        <authorList>
            <person name="Klenk H.-P."/>
        </authorList>
    </citation>
    <scope>NUCLEOTIDE SEQUENCE [LARGE SCALE GENOMIC DNA]</scope>
    <source>
        <strain evidence="1 2">DSM 44231</strain>
    </source>
</reference>
<proteinExistence type="predicted"/>
<evidence type="ECO:0008006" key="3">
    <source>
        <dbReference type="Google" id="ProtNLM"/>
    </source>
</evidence>
<dbReference type="OrthoDB" id="5007920at2"/>
<comment type="caution">
    <text evidence="1">The sequence shown here is derived from an EMBL/GenBank/DDBJ whole genome shotgun (WGS) entry which is preliminary data.</text>
</comment>
<name>A0A3N1H4L9_9PSEU</name>
<accession>A0A3N1H4L9</accession>
<evidence type="ECO:0000313" key="1">
    <source>
        <dbReference type="EMBL" id="ROP37356.1"/>
    </source>
</evidence>
<protein>
    <recommendedName>
        <fullName evidence="3">Ketohydroxyglutarate aldolase</fullName>
    </recommendedName>
</protein>
<evidence type="ECO:0000313" key="2">
    <source>
        <dbReference type="Proteomes" id="UP000268727"/>
    </source>
</evidence>
<dbReference type="EMBL" id="RJKM01000001">
    <property type="protein sequence ID" value="ROP37356.1"/>
    <property type="molecule type" value="Genomic_DNA"/>
</dbReference>
<sequence length="74" mass="7302">MDKVVVSVADDSAANLPAVVSALRDAGMVVEQVLEGLGVVTGSVAPGVGDLLGAVPGVAHVEVDRTVRLPPDGS</sequence>
<gene>
    <name evidence="1" type="ORF">EDD40_2668</name>
</gene>
<dbReference type="AlphaFoldDB" id="A0A3N1H4L9"/>